<keyword evidence="3" id="KW-1185">Reference proteome</keyword>
<evidence type="ECO:0000256" key="1">
    <source>
        <dbReference type="SAM" id="MobiDB-lite"/>
    </source>
</evidence>
<evidence type="ECO:0000313" key="2">
    <source>
        <dbReference type="EMBL" id="KAL2722637.1"/>
    </source>
</evidence>
<gene>
    <name evidence="2" type="ORF">V1478_009500</name>
</gene>
<evidence type="ECO:0000313" key="3">
    <source>
        <dbReference type="Proteomes" id="UP001607302"/>
    </source>
</evidence>
<protein>
    <submittedName>
        <fullName evidence="2">Uncharacterized protein</fullName>
    </submittedName>
</protein>
<dbReference type="Proteomes" id="UP001607302">
    <property type="component" value="Unassembled WGS sequence"/>
</dbReference>
<reference evidence="2 3" key="1">
    <citation type="journal article" date="2024" name="Ann. Entomol. Soc. Am.">
        <title>Genomic analyses of the southern and eastern yellowjacket wasps (Hymenoptera: Vespidae) reveal evolutionary signatures of social life.</title>
        <authorList>
            <person name="Catto M.A."/>
            <person name="Caine P.B."/>
            <person name="Orr S.E."/>
            <person name="Hunt B.G."/>
            <person name="Goodisman M.A.D."/>
        </authorList>
    </citation>
    <scope>NUCLEOTIDE SEQUENCE [LARGE SCALE GENOMIC DNA]</scope>
    <source>
        <strain evidence="2">233</strain>
        <tissue evidence="2">Head and thorax</tissue>
    </source>
</reference>
<dbReference type="AlphaFoldDB" id="A0ABD2APU3"/>
<sequence>MTTMTTMMKKTTTSSYTTHRLHHDSTVKRYSNGRALNFGRPKKLAGYAHEKEALIAKKKLTINT</sequence>
<feature type="compositionally biased region" description="Low complexity" evidence="1">
    <location>
        <begin position="1"/>
        <end position="18"/>
    </location>
</feature>
<accession>A0ABD2APU3</accession>
<name>A0ABD2APU3_VESSQ</name>
<proteinExistence type="predicted"/>
<feature type="region of interest" description="Disordered" evidence="1">
    <location>
        <begin position="1"/>
        <end position="28"/>
    </location>
</feature>
<comment type="caution">
    <text evidence="2">The sequence shown here is derived from an EMBL/GenBank/DDBJ whole genome shotgun (WGS) entry which is preliminary data.</text>
</comment>
<dbReference type="EMBL" id="JAUDFV010000141">
    <property type="protein sequence ID" value="KAL2722637.1"/>
    <property type="molecule type" value="Genomic_DNA"/>
</dbReference>
<organism evidence="2 3">
    <name type="scientific">Vespula squamosa</name>
    <name type="common">Southern yellow jacket</name>
    <name type="synonym">Wasp</name>
    <dbReference type="NCBI Taxonomy" id="30214"/>
    <lineage>
        <taxon>Eukaryota</taxon>
        <taxon>Metazoa</taxon>
        <taxon>Ecdysozoa</taxon>
        <taxon>Arthropoda</taxon>
        <taxon>Hexapoda</taxon>
        <taxon>Insecta</taxon>
        <taxon>Pterygota</taxon>
        <taxon>Neoptera</taxon>
        <taxon>Endopterygota</taxon>
        <taxon>Hymenoptera</taxon>
        <taxon>Apocrita</taxon>
        <taxon>Aculeata</taxon>
        <taxon>Vespoidea</taxon>
        <taxon>Vespidae</taxon>
        <taxon>Vespinae</taxon>
        <taxon>Vespula</taxon>
    </lineage>
</organism>